<dbReference type="AlphaFoldDB" id="A0A0B2AGX7"/>
<evidence type="ECO:0000256" key="1">
    <source>
        <dbReference type="ARBA" id="ARBA00023002"/>
    </source>
</evidence>
<dbReference type="GO" id="GO:0004497">
    <property type="term" value="F:monooxygenase activity"/>
    <property type="evidence" value="ECO:0007669"/>
    <property type="project" value="UniProtKB-KW"/>
</dbReference>
<dbReference type="RefSeq" id="WP_043124187.1">
    <property type="nucleotide sequence ID" value="NZ_JTDL01000123.1"/>
</dbReference>
<dbReference type="InterPro" id="IPR036661">
    <property type="entry name" value="Luciferase-like_sf"/>
</dbReference>
<keyword evidence="1" id="KW-0560">Oxidoreductase</keyword>
<evidence type="ECO:0000313" key="4">
    <source>
        <dbReference type="EMBL" id="KHL02450.1"/>
    </source>
</evidence>
<sequence length="372" mass="42170">MRFSIFHGLGAPGDLANYQQHMENAREYAKAADEAGFWSVWYTEHHFGHEGQELTPNPILMGVDVAARTKNIRIGQAASIVTFWHPLRLAEDLALLDQLSGGRLEVGVGRGLYGREAVNLNPAADPRDQEKNRALFAETMEVLQKAWSNEFFSHKGEFYEFPAPGVKWSHPMSPSTPEFTQDGEITKLAVIPKPVQKKLPLWQVIDTPRSIVGAAEAGVQGIFWLPPVSALKGRFELYREHASRAQGREVPLGEGIALVRDVYVADTMEQARAEFEEAVMNSYRWITHWRGLSNLMEEGEELTPEHKLDFDFLLERNQLVGTPDYVAEKIEELQSELNLEHLMLWTTHPGLKHKNAMRSLELFSEKVMPRFA</sequence>
<keyword evidence="5" id="KW-1185">Reference proteome</keyword>
<evidence type="ECO:0000256" key="2">
    <source>
        <dbReference type="ARBA" id="ARBA00023033"/>
    </source>
</evidence>
<dbReference type="Pfam" id="PF00296">
    <property type="entry name" value="Bac_luciferase"/>
    <property type="match status" value="1"/>
</dbReference>
<protein>
    <submittedName>
        <fullName evidence="4">Luciferase</fullName>
    </submittedName>
</protein>
<dbReference type="OrthoDB" id="7903015at2"/>
<dbReference type="EMBL" id="JTDL01000123">
    <property type="protein sequence ID" value="KHL02450.1"/>
    <property type="molecule type" value="Genomic_DNA"/>
</dbReference>
<dbReference type="Proteomes" id="UP000030982">
    <property type="component" value="Unassembled WGS sequence"/>
</dbReference>
<dbReference type="GO" id="GO:0005829">
    <property type="term" value="C:cytosol"/>
    <property type="evidence" value="ECO:0007669"/>
    <property type="project" value="TreeGrafter"/>
</dbReference>
<reference evidence="4 5" key="1">
    <citation type="submission" date="2014-09" db="EMBL/GenBank/DDBJ databases">
        <title>Genome sequence of Sinomonas sp. MUSC 117.</title>
        <authorList>
            <person name="Lee L.-H."/>
        </authorList>
    </citation>
    <scope>NUCLEOTIDE SEQUENCE [LARGE SCALE GENOMIC DNA]</scope>
    <source>
        <strain evidence="4 5">MUSC 117</strain>
    </source>
</reference>
<dbReference type="InterPro" id="IPR011251">
    <property type="entry name" value="Luciferase-like_dom"/>
</dbReference>
<accession>A0A0B2AGX7</accession>
<proteinExistence type="predicted"/>
<dbReference type="Gene3D" id="3.20.20.30">
    <property type="entry name" value="Luciferase-like domain"/>
    <property type="match status" value="1"/>
</dbReference>
<name>A0A0B2AGX7_9MICC</name>
<comment type="caution">
    <text evidence="4">The sequence shown here is derived from an EMBL/GenBank/DDBJ whole genome shotgun (WGS) entry which is preliminary data.</text>
</comment>
<evidence type="ECO:0000259" key="3">
    <source>
        <dbReference type="Pfam" id="PF00296"/>
    </source>
</evidence>
<dbReference type="STRING" id="1338436.LK10_12700"/>
<gene>
    <name evidence="4" type="ORF">LK10_12700</name>
</gene>
<organism evidence="4 5">
    <name type="scientific">Sinomonas humi</name>
    <dbReference type="NCBI Taxonomy" id="1338436"/>
    <lineage>
        <taxon>Bacteria</taxon>
        <taxon>Bacillati</taxon>
        <taxon>Actinomycetota</taxon>
        <taxon>Actinomycetes</taxon>
        <taxon>Micrococcales</taxon>
        <taxon>Micrococcaceae</taxon>
        <taxon>Sinomonas</taxon>
    </lineage>
</organism>
<keyword evidence="2" id="KW-0503">Monooxygenase</keyword>
<dbReference type="PANTHER" id="PTHR30137:SF8">
    <property type="entry name" value="BLR5498 PROTEIN"/>
    <property type="match status" value="1"/>
</dbReference>
<dbReference type="PANTHER" id="PTHR30137">
    <property type="entry name" value="LUCIFERASE-LIKE MONOOXYGENASE"/>
    <property type="match status" value="1"/>
</dbReference>
<dbReference type="GO" id="GO:0016705">
    <property type="term" value="F:oxidoreductase activity, acting on paired donors, with incorporation or reduction of molecular oxygen"/>
    <property type="evidence" value="ECO:0007669"/>
    <property type="project" value="InterPro"/>
</dbReference>
<feature type="domain" description="Luciferase-like" evidence="3">
    <location>
        <begin position="1"/>
        <end position="335"/>
    </location>
</feature>
<evidence type="ECO:0000313" key="5">
    <source>
        <dbReference type="Proteomes" id="UP000030982"/>
    </source>
</evidence>
<dbReference type="SUPFAM" id="SSF51679">
    <property type="entry name" value="Bacterial luciferase-like"/>
    <property type="match status" value="1"/>
</dbReference>
<dbReference type="InterPro" id="IPR050766">
    <property type="entry name" value="Bact_Lucif_Oxidored"/>
</dbReference>